<accession>A0A1W2AN31</accession>
<dbReference type="InterPro" id="IPR008979">
    <property type="entry name" value="Galactose-bd-like_sf"/>
</dbReference>
<dbReference type="SMART" id="SM00939">
    <property type="entry name" value="PepX_C"/>
    <property type="match status" value="1"/>
</dbReference>
<dbReference type="EMBL" id="FWXJ01000009">
    <property type="protein sequence ID" value="SMC61638.1"/>
    <property type="molecule type" value="Genomic_DNA"/>
</dbReference>
<gene>
    <name evidence="3" type="ORF">SAMN06296008_10962</name>
</gene>
<dbReference type="OrthoDB" id="9806163at2"/>
<dbReference type="PANTHER" id="PTHR43056:SF10">
    <property type="entry name" value="COCE_NOND FAMILY, PUTATIVE (AFU_ORTHOLOGUE AFUA_7G00600)-RELATED"/>
    <property type="match status" value="1"/>
</dbReference>
<name>A0A1W2AN31_9BURK</name>
<sequence length="553" mass="62307">MIVEKNTPIPMSDGSHLMCNVFRPPVAGHYPVIMSFGVYGKDVHFEDGFHPQWQKLKAVYPEIDQGDSSGEYLRWEVPDPERWVPDGFVLVVVDSRGSGMSPGYLDLYSPRETQDYYEAIEWAGVQSWSNGKVGLSGISYLAIKQWQVAALQPPHLAAMIPWEGAVDHYRDLLRHGGILSNSFTQAWWPRQILVNQHGNGQTTHIDRQTQGITTGEPLPVEQLKGNRADYPAEIAKRFLWDAWFSDHTAKLERITVPLLSAANWGGAGIHLRGNFCGYSGSGSAEKWLFAHIGTHYESFYLPHYVAIQKRFFNHYLRGEENGWPTEPRVQLAIRRVDGTAVLRKTSDWPIPGTQWQKWYLDSNALTLSSSAIPTDGRITYDCLGDGVTFKSTPLPQEAEFTGNVKLKLFVSSATTDLDVFAVLRCFDPQGVEVHFIGAHEVVPVACGWLRASHRKLDLDRSREYLPYHCHDESQKLVPHQVYELDIEILPTSLVFPKGYQLAITIMGRDFNLNPQGRILHNDPQDRPIDEFGGAGTIFTGGEYQSYLLMPLIG</sequence>
<dbReference type="Pfam" id="PF02129">
    <property type="entry name" value="Peptidase_S15"/>
    <property type="match status" value="1"/>
</dbReference>
<dbReference type="RefSeq" id="WP_084283853.1">
    <property type="nucleotide sequence ID" value="NZ_FWXJ01000009.1"/>
</dbReference>
<proteinExistence type="predicted"/>
<evidence type="ECO:0000256" key="1">
    <source>
        <dbReference type="ARBA" id="ARBA00022801"/>
    </source>
</evidence>
<dbReference type="Gene3D" id="2.60.120.260">
    <property type="entry name" value="Galactose-binding domain-like"/>
    <property type="match status" value="1"/>
</dbReference>
<dbReference type="PANTHER" id="PTHR43056">
    <property type="entry name" value="PEPTIDASE S9 PROLYL OLIGOPEPTIDASE"/>
    <property type="match status" value="1"/>
</dbReference>
<dbReference type="NCBIfam" id="TIGR00976">
    <property type="entry name" value="CocE_NonD"/>
    <property type="match status" value="1"/>
</dbReference>
<dbReference type="SUPFAM" id="SSF49785">
    <property type="entry name" value="Galactose-binding domain-like"/>
    <property type="match status" value="1"/>
</dbReference>
<dbReference type="InterPro" id="IPR005674">
    <property type="entry name" value="CocE/Ser_esterase"/>
</dbReference>
<dbReference type="Pfam" id="PF08530">
    <property type="entry name" value="PepX_C"/>
    <property type="match status" value="1"/>
</dbReference>
<dbReference type="AlphaFoldDB" id="A0A1W2AN31"/>
<feature type="domain" description="Xaa-Pro dipeptidyl-peptidase C-terminal" evidence="2">
    <location>
        <begin position="309"/>
        <end position="548"/>
    </location>
</feature>
<dbReference type="GO" id="GO:0008239">
    <property type="term" value="F:dipeptidyl-peptidase activity"/>
    <property type="evidence" value="ECO:0007669"/>
    <property type="project" value="InterPro"/>
</dbReference>
<dbReference type="STRING" id="1938817.SAMN06296008_10962"/>
<evidence type="ECO:0000313" key="3">
    <source>
        <dbReference type="EMBL" id="SMC61638.1"/>
    </source>
</evidence>
<keyword evidence="4" id="KW-1185">Reference proteome</keyword>
<dbReference type="InterPro" id="IPR000383">
    <property type="entry name" value="Xaa-Pro-like_dom"/>
</dbReference>
<dbReference type="Proteomes" id="UP000192708">
    <property type="component" value="Unassembled WGS sequence"/>
</dbReference>
<dbReference type="InterPro" id="IPR029058">
    <property type="entry name" value="AB_hydrolase_fold"/>
</dbReference>
<dbReference type="InterPro" id="IPR050585">
    <property type="entry name" value="Xaa-Pro_dipeptidyl-ppase/CocE"/>
</dbReference>
<protein>
    <recommendedName>
        <fullName evidence="2">Xaa-Pro dipeptidyl-peptidase C-terminal domain-containing protein</fullName>
    </recommendedName>
</protein>
<dbReference type="InterPro" id="IPR013736">
    <property type="entry name" value="Xaa-Pro_dipept_C"/>
</dbReference>
<dbReference type="SUPFAM" id="SSF53474">
    <property type="entry name" value="alpha/beta-Hydrolases"/>
    <property type="match status" value="1"/>
</dbReference>
<dbReference type="Gene3D" id="1.10.3020.20">
    <property type="match status" value="1"/>
</dbReference>
<keyword evidence="1" id="KW-0378">Hydrolase</keyword>
<evidence type="ECO:0000313" key="4">
    <source>
        <dbReference type="Proteomes" id="UP000192708"/>
    </source>
</evidence>
<evidence type="ECO:0000259" key="2">
    <source>
        <dbReference type="SMART" id="SM00939"/>
    </source>
</evidence>
<organism evidence="3 4">
    <name type="scientific">Polynucleobacter kasalickyi</name>
    <dbReference type="NCBI Taxonomy" id="1938817"/>
    <lineage>
        <taxon>Bacteria</taxon>
        <taxon>Pseudomonadati</taxon>
        <taxon>Pseudomonadota</taxon>
        <taxon>Betaproteobacteria</taxon>
        <taxon>Burkholderiales</taxon>
        <taxon>Burkholderiaceae</taxon>
        <taxon>Polynucleobacter</taxon>
    </lineage>
</organism>
<dbReference type="Gene3D" id="3.40.50.1820">
    <property type="entry name" value="alpha/beta hydrolase"/>
    <property type="match status" value="1"/>
</dbReference>
<reference evidence="3 4" key="1">
    <citation type="submission" date="2017-04" db="EMBL/GenBank/DDBJ databases">
        <authorList>
            <person name="Afonso C.L."/>
            <person name="Miller P.J."/>
            <person name="Scott M.A."/>
            <person name="Spackman E."/>
            <person name="Goraichik I."/>
            <person name="Dimitrov K.M."/>
            <person name="Suarez D.L."/>
            <person name="Swayne D.E."/>
        </authorList>
    </citation>
    <scope>NUCLEOTIDE SEQUENCE [LARGE SCALE GENOMIC DNA]</scope>
    <source>
        <strain evidence="3 4">VK13</strain>
    </source>
</reference>